<dbReference type="SUPFAM" id="SSF46955">
    <property type="entry name" value="Putative DNA-binding domain"/>
    <property type="match status" value="1"/>
</dbReference>
<dbReference type="NCBIfam" id="TIGR01764">
    <property type="entry name" value="excise"/>
    <property type="match status" value="1"/>
</dbReference>
<feature type="domain" description="Helix-turn-helix" evidence="1">
    <location>
        <begin position="7"/>
        <end position="54"/>
    </location>
</feature>
<dbReference type="RefSeq" id="WP_101679376.1">
    <property type="nucleotide sequence ID" value="NZ_CP136958.1"/>
</dbReference>
<organism evidence="2 3">
    <name type="scientific">Corynebacterium pyruviciproducens</name>
    <dbReference type="NCBI Taxonomy" id="598660"/>
    <lineage>
        <taxon>Bacteria</taxon>
        <taxon>Bacillati</taxon>
        <taxon>Actinomycetota</taxon>
        <taxon>Actinomycetes</taxon>
        <taxon>Mycobacteriales</taxon>
        <taxon>Corynebacteriaceae</taxon>
        <taxon>Corynebacterium</taxon>
    </lineage>
</organism>
<dbReference type="GO" id="GO:0003677">
    <property type="term" value="F:DNA binding"/>
    <property type="evidence" value="ECO:0007669"/>
    <property type="project" value="InterPro"/>
</dbReference>
<dbReference type="Pfam" id="PF12728">
    <property type="entry name" value="HTH_17"/>
    <property type="match status" value="1"/>
</dbReference>
<proteinExistence type="predicted"/>
<dbReference type="InterPro" id="IPR010093">
    <property type="entry name" value="SinI_DNA-bd"/>
</dbReference>
<evidence type="ECO:0000313" key="3">
    <source>
        <dbReference type="Proteomes" id="UP000234560"/>
    </source>
</evidence>
<gene>
    <name evidence="2" type="ORF">CYJ47_01885</name>
</gene>
<reference evidence="2" key="1">
    <citation type="submission" date="2017-12" db="EMBL/GenBank/DDBJ databases">
        <authorList>
            <person name="Thomas-White K."/>
            <person name="Wolfe A.J."/>
        </authorList>
    </citation>
    <scope>NUCLEOTIDE SEQUENCE</scope>
    <source>
        <strain evidence="2">UMB0763</strain>
    </source>
</reference>
<accession>A0AAF0YTM1</accession>
<dbReference type="InterPro" id="IPR041657">
    <property type="entry name" value="HTH_17"/>
</dbReference>
<reference evidence="2" key="2">
    <citation type="submission" date="2023-10" db="EMBL/GenBank/DDBJ databases">
        <authorList>
            <person name="Choi B."/>
        </authorList>
    </citation>
    <scope>NUCLEOTIDE SEQUENCE</scope>
    <source>
        <strain evidence="2">UMB0763</strain>
    </source>
</reference>
<name>A0AAF0YTM1_9CORY</name>
<dbReference type="AlphaFoldDB" id="A0AAF0YTM1"/>
<sequence>MTTPRTYSAQETADILGISKSTICKWAREGKAQQLAPIKLGTAIRFPRAVIDQLAPQTTEEEKEGIIHDEP</sequence>
<evidence type="ECO:0000313" key="2">
    <source>
        <dbReference type="EMBL" id="WOT02546.1"/>
    </source>
</evidence>
<dbReference type="InterPro" id="IPR009061">
    <property type="entry name" value="DNA-bd_dom_put_sf"/>
</dbReference>
<evidence type="ECO:0000259" key="1">
    <source>
        <dbReference type="Pfam" id="PF12728"/>
    </source>
</evidence>
<dbReference type="KEGG" id="cpyr:CYJ47_01885"/>
<dbReference type="Proteomes" id="UP000234560">
    <property type="component" value="Chromosome"/>
</dbReference>
<dbReference type="EMBL" id="CP136958">
    <property type="protein sequence ID" value="WOT02546.1"/>
    <property type="molecule type" value="Genomic_DNA"/>
</dbReference>
<protein>
    <submittedName>
        <fullName evidence="2">Helix-turn-helix domain-containing protein</fullName>
    </submittedName>
</protein>